<comment type="caution">
    <text evidence="5">The sequence shown here is derived from an EMBL/GenBank/DDBJ whole genome shotgun (WGS) entry which is preliminary data.</text>
</comment>
<protein>
    <recommendedName>
        <fullName evidence="4">CCHC-type domain-containing protein</fullName>
    </recommendedName>
</protein>
<sequence>MDYQVKRLNQGRDSQWRFSVPTIVVEGVVQPVAHRSTEQKLAKRNELNARDQIHDRLQKLISQLDIHGVSLSQEDVNLKFLRSLPSEWKTHILIWRNKADLEEQSLDDFTTDSVSAAASVSTVCTKLPVSSLSNVDSLSEAVIYSFFASQSTSPQLDNEDLKQIDVDDLEEIDLRWQMDMLTIRARRFLQKTCINLGDNTPTSMGFDMSKVECYNCHQKGHFSKECRSPKDSRRTGVVDPQRRTVPVETSTSNALVSQCDGTESYDWSYQAEEEPTNFALMAFPLRALLLIKRSQPSGRYHVPPPPITGTFMPPKPDLVFHTALIAVETDHSAFTPAETSIPVATLKPTSPKFYRSGKIKNRKTCIVCKSVDHLIKDYDHHAKKMAQPTPRNYAHRVSAAVPKFMVTEPRLAHPTVTKSKSPIKRHITHIPSPNTSNLPPRVTAAQASVVSVAYGIQGKWVNDVTRLQALVNKKKVVVTEAAIKEVLRLDDAEGVDFLPNEEIFAELACMGYEKPSTKLTFYKAFFSSQWKLLIHTILQSMRKGFSRVEIPLFEGMLVGQVIEEGGDAEEHVQDVTDDDAAQGDDTAAYGEQAADFFMSLLQEALDAYAALTRRVEHMKYDKVTQALEIKKLKRRVKKLEKENKVKVLKLRRLKRVGTSQRVDTSEDTVIDDESKQWRKIDEMDKDDVVALMDDNEEDKKEEEPKTVEDDQDEPAEVQEVVDVVTTAKLITEVVTAASETVTAASTILSAAKPQVTAATITAAPVRVAAASTRRRKGVVIRDPEKELTTSLIFPADTKSKDKGKGIMQKAKEDPAVQIYQVMKKRPQTEAQARKNMIMYLKKVAGLRLDYFKGMSYDDIRLIFEAKFNSNIEFMLKTKEQMEEEENKAIQSINETPAQKAAKRRKLNEEVEDLKRHLKIIPDEDDDVYTEATPLARKLILLVERRYPLSRFTLDQMLNAVRLRVEEESEMYLELLSFDVWDMFMRYVMALHVGERKPRKRQNQIKTGQKREACRSREKFKAAAVERGRKTEENKKRMVENAYTYQKLCKFKEEKKREGPFLQLLESIKDKDQG</sequence>
<dbReference type="GO" id="GO:0003676">
    <property type="term" value="F:nucleic acid binding"/>
    <property type="evidence" value="ECO:0007669"/>
    <property type="project" value="InterPro"/>
</dbReference>
<keyword evidence="1" id="KW-0862">Zinc</keyword>
<dbReference type="PROSITE" id="PS50158">
    <property type="entry name" value="ZF_CCHC"/>
    <property type="match status" value="1"/>
</dbReference>
<dbReference type="Pfam" id="PF00098">
    <property type="entry name" value="zf-CCHC"/>
    <property type="match status" value="1"/>
</dbReference>
<feature type="region of interest" description="Disordered" evidence="3">
    <location>
        <begin position="693"/>
        <end position="714"/>
    </location>
</feature>
<evidence type="ECO:0000256" key="2">
    <source>
        <dbReference type="SAM" id="Coils"/>
    </source>
</evidence>
<dbReference type="Gene3D" id="4.10.60.10">
    <property type="entry name" value="Zinc finger, CCHC-type"/>
    <property type="match status" value="1"/>
</dbReference>
<organism evidence="5">
    <name type="scientific">Tanacetum cinerariifolium</name>
    <name type="common">Dalmatian daisy</name>
    <name type="synonym">Chrysanthemum cinerariifolium</name>
    <dbReference type="NCBI Taxonomy" id="118510"/>
    <lineage>
        <taxon>Eukaryota</taxon>
        <taxon>Viridiplantae</taxon>
        <taxon>Streptophyta</taxon>
        <taxon>Embryophyta</taxon>
        <taxon>Tracheophyta</taxon>
        <taxon>Spermatophyta</taxon>
        <taxon>Magnoliopsida</taxon>
        <taxon>eudicotyledons</taxon>
        <taxon>Gunneridae</taxon>
        <taxon>Pentapetalae</taxon>
        <taxon>asterids</taxon>
        <taxon>campanulids</taxon>
        <taxon>Asterales</taxon>
        <taxon>Asteraceae</taxon>
        <taxon>Asteroideae</taxon>
        <taxon>Anthemideae</taxon>
        <taxon>Anthemidinae</taxon>
        <taxon>Tanacetum</taxon>
    </lineage>
</organism>
<evidence type="ECO:0000256" key="3">
    <source>
        <dbReference type="SAM" id="MobiDB-lite"/>
    </source>
</evidence>
<dbReference type="GO" id="GO:0008270">
    <property type="term" value="F:zinc ion binding"/>
    <property type="evidence" value="ECO:0007669"/>
    <property type="project" value="UniProtKB-KW"/>
</dbReference>
<dbReference type="SUPFAM" id="SSF57756">
    <property type="entry name" value="Retrovirus zinc finger-like domains"/>
    <property type="match status" value="1"/>
</dbReference>
<keyword evidence="2" id="KW-0175">Coiled coil</keyword>
<evidence type="ECO:0000256" key="1">
    <source>
        <dbReference type="PROSITE-ProRule" id="PRU00047"/>
    </source>
</evidence>
<evidence type="ECO:0000313" key="5">
    <source>
        <dbReference type="EMBL" id="GEU88509.1"/>
    </source>
</evidence>
<reference evidence="5" key="1">
    <citation type="journal article" date="2019" name="Sci. Rep.">
        <title>Draft genome of Tanacetum cinerariifolium, the natural source of mosquito coil.</title>
        <authorList>
            <person name="Yamashiro T."/>
            <person name="Shiraishi A."/>
            <person name="Satake H."/>
            <person name="Nakayama K."/>
        </authorList>
    </citation>
    <scope>NUCLEOTIDE SEQUENCE</scope>
</reference>
<feature type="compositionally biased region" description="Basic and acidic residues" evidence="3">
    <location>
        <begin position="697"/>
        <end position="708"/>
    </location>
</feature>
<dbReference type="InterPro" id="IPR036875">
    <property type="entry name" value="Znf_CCHC_sf"/>
</dbReference>
<evidence type="ECO:0000259" key="4">
    <source>
        <dbReference type="PROSITE" id="PS50158"/>
    </source>
</evidence>
<accession>A0A6L2NT25</accession>
<dbReference type="EMBL" id="BKCJ010009766">
    <property type="protein sequence ID" value="GEU88509.1"/>
    <property type="molecule type" value="Genomic_DNA"/>
</dbReference>
<dbReference type="InterPro" id="IPR001878">
    <property type="entry name" value="Znf_CCHC"/>
</dbReference>
<keyword evidence="1" id="KW-0479">Metal-binding</keyword>
<dbReference type="AlphaFoldDB" id="A0A6L2NT25"/>
<feature type="domain" description="CCHC-type" evidence="4">
    <location>
        <begin position="213"/>
        <end position="228"/>
    </location>
</feature>
<proteinExistence type="predicted"/>
<name>A0A6L2NT25_TANCI</name>
<keyword evidence="1" id="KW-0863">Zinc-finger</keyword>
<feature type="coiled-coil region" evidence="2">
    <location>
        <begin position="622"/>
        <end position="656"/>
    </location>
</feature>
<dbReference type="SMART" id="SM00343">
    <property type="entry name" value="ZnF_C2HC"/>
    <property type="match status" value="2"/>
</dbReference>
<gene>
    <name evidence="5" type="ORF">Tci_060487</name>
</gene>